<keyword evidence="9" id="KW-1185">Reference proteome</keyword>
<comment type="caution">
    <text evidence="8">The sequence shown here is derived from an EMBL/GenBank/DDBJ whole genome shotgun (WGS) entry which is preliminary data.</text>
</comment>
<feature type="domain" description="EamA" evidence="7">
    <location>
        <begin position="153"/>
        <end position="283"/>
    </location>
</feature>
<dbReference type="Pfam" id="PF00892">
    <property type="entry name" value="EamA"/>
    <property type="match status" value="2"/>
</dbReference>
<accession>A0ABU1HC84</accession>
<feature type="transmembrane region" description="Helical" evidence="6">
    <location>
        <begin position="268"/>
        <end position="286"/>
    </location>
</feature>
<keyword evidence="4 6" id="KW-1133">Transmembrane helix</keyword>
<evidence type="ECO:0000256" key="6">
    <source>
        <dbReference type="SAM" id="Phobius"/>
    </source>
</evidence>
<dbReference type="PANTHER" id="PTHR32322">
    <property type="entry name" value="INNER MEMBRANE TRANSPORTER"/>
    <property type="match status" value="1"/>
</dbReference>
<feature type="transmembrane region" description="Helical" evidence="6">
    <location>
        <begin position="207"/>
        <end position="229"/>
    </location>
</feature>
<organism evidence="8 9">
    <name type="scientific">Franzmannia qiaohouensis</name>
    <dbReference type="NCBI Taxonomy" id="1329370"/>
    <lineage>
        <taxon>Bacteria</taxon>
        <taxon>Pseudomonadati</taxon>
        <taxon>Pseudomonadota</taxon>
        <taxon>Gammaproteobacteria</taxon>
        <taxon>Oceanospirillales</taxon>
        <taxon>Halomonadaceae</taxon>
        <taxon>Franzmannia</taxon>
    </lineage>
</organism>
<keyword evidence="3 6" id="KW-0812">Transmembrane</keyword>
<evidence type="ECO:0000313" key="8">
    <source>
        <dbReference type="EMBL" id="MDR5904379.1"/>
    </source>
</evidence>
<evidence type="ECO:0000256" key="1">
    <source>
        <dbReference type="ARBA" id="ARBA00004141"/>
    </source>
</evidence>
<evidence type="ECO:0000313" key="9">
    <source>
        <dbReference type="Proteomes" id="UP001251374"/>
    </source>
</evidence>
<comment type="similarity">
    <text evidence="2">Belongs to the EamA transporter family.</text>
</comment>
<evidence type="ECO:0000256" key="3">
    <source>
        <dbReference type="ARBA" id="ARBA00022692"/>
    </source>
</evidence>
<feature type="transmembrane region" description="Helical" evidence="6">
    <location>
        <begin position="67"/>
        <end position="87"/>
    </location>
</feature>
<feature type="transmembrane region" description="Helical" evidence="6">
    <location>
        <begin position="123"/>
        <end position="140"/>
    </location>
</feature>
<name>A0ABU1HC84_9GAMM</name>
<feature type="transmembrane region" description="Helical" evidence="6">
    <location>
        <begin position="152"/>
        <end position="171"/>
    </location>
</feature>
<evidence type="ECO:0000256" key="4">
    <source>
        <dbReference type="ARBA" id="ARBA00022989"/>
    </source>
</evidence>
<dbReference type="SUPFAM" id="SSF103481">
    <property type="entry name" value="Multidrug resistance efflux transporter EmrE"/>
    <property type="match status" value="2"/>
</dbReference>
<keyword evidence="5 6" id="KW-0472">Membrane</keyword>
<dbReference type="Proteomes" id="UP001251374">
    <property type="component" value="Unassembled WGS sequence"/>
</dbReference>
<evidence type="ECO:0000256" key="5">
    <source>
        <dbReference type="ARBA" id="ARBA00023136"/>
    </source>
</evidence>
<proteinExistence type="inferred from homology"/>
<dbReference type="PANTHER" id="PTHR32322:SF2">
    <property type="entry name" value="EAMA DOMAIN-CONTAINING PROTEIN"/>
    <property type="match status" value="1"/>
</dbReference>
<dbReference type="InterPro" id="IPR050638">
    <property type="entry name" value="AA-Vitamin_Transporters"/>
</dbReference>
<feature type="transmembrane region" description="Helical" evidence="6">
    <location>
        <begin position="34"/>
        <end position="55"/>
    </location>
</feature>
<comment type="subcellular location">
    <subcellularLocation>
        <location evidence="1">Membrane</location>
        <topology evidence="1">Multi-pass membrane protein</topology>
    </subcellularLocation>
</comment>
<dbReference type="EMBL" id="JARWAM010000002">
    <property type="protein sequence ID" value="MDR5904379.1"/>
    <property type="molecule type" value="Genomic_DNA"/>
</dbReference>
<evidence type="ECO:0000259" key="7">
    <source>
        <dbReference type="Pfam" id="PF00892"/>
    </source>
</evidence>
<feature type="transmembrane region" description="Helical" evidence="6">
    <location>
        <begin position="241"/>
        <end position="262"/>
    </location>
</feature>
<evidence type="ECO:0000256" key="2">
    <source>
        <dbReference type="ARBA" id="ARBA00007362"/>
    </source>
</evidence>
<dbReference type="InterPro" id="IPR037185">
    <property type="entry name" value="EmrE-like"/>
</dbReference>
<gene>
    <name evidence="8" type="ORF">QC821_03720</name>
</gene>
<protein>
    <submittedName>
        <fullName evidence="8">DMT family transporter</fullName>
    </submittedName>
</protein>
<feature type="domain" description="EamA" evidence="7">
    <location>
        <begin position="7"/>
        <end position="139"/>
    </location>
</feature>
<sequence length="297" mass="32502">MNSDQQALLLGLGAVLLWSTVATAFKVALGYLTPLELVWIAACVSWLLMTGLLWRQGTLRKAATTRWRTALWAGLMNPVAYYLILLIAYDRLAGQEAMALNYTWALTMALLAVPILGHRLTRYDALAGLIAYSGVLVIATRGDLLGMRFSDALGVGMALLSTLLWAFYWLMNTRDKRPALLAQWQNFSIAVPVLTLLVLLLSDWRNLPFAGISAGVYVGLFEMGLAFLLWQSAMNKTTRTARISCLIFLAPPISLLILFLVLGEALLPSTPIGLALILAGLAFQQFQPGSSRAQRAS</sequence>
<feature type="transmembrane region" description="Helical" evidence="6">
    <location>
        <begin position="99"/>
        <end position="116"/>
    </location>
</feature>
<dbReference type="InterPro" id="IPR000620">
    <property type="entry name" value="EamA_dom"/>
</dbReference>
<feature type="transmembrane region" description="Helical" evidence="6">
    <location>
        <begin position="183"/>
        <end position="201"/>
    </location>
</feature>
<reference evidence="8 9" key="1">
    <citation type="submission" date="2023-04" db="EMBL/GenBank/DDBJ databases">
        <title>A long-awaited taxogenomic arrangement of the family Halomonadaceae.</title>
        <authorList>
            <person name="De La Haba R."/>
            <person name="Chuvochina M."/>
            <person name="Wittouck S."/>
            <person name="Arahal D.R."/>
            <person name="Sanchez-Porro C."/>
            <person name="Hugenholtz P."/>
            <person name="Ventosa A."/>
        </authorList>
    </citation>
    <scope>NUCLEOTIDE SEQUENCE [LARGE SCALE GENOMIC DNA]</scope>
    <source>
        <strain evidence="8 9">DSM 26770</strain>
    </source>
</reference>
<dbReference type="RefSeq" id="WP_309717152.1">
    <property type="nucleotide sequence ID" value="NZ_JARWAM010000002.1"/>
</dbReference>